<feature type="transmembrane region" description="Helical" evidence="5">
    <location>
        <begin position="97"/>
        <end position="115"/>
    </location>
</feature>
<dbReference type="AlphaFoldDB" id="A0A8J3JBD3"/>
<evidence type="ECO:0008006" key="8">
    <source>
        <dbReference type="Google" id="ProtNLM"/>
    </source>
</evidence>
<dbReference type="InterPro" id="IPR032808">
    <property type="entry name" value="DoxX"/>
</dbReference>
<protein>
    <recommendedName>
        <fullName evidence="8">DoxX-like family protein</fullName>
    </recommendedName>
</protein>
<evidence type="ECO:0000256" key="2">
    <source>
        <dbReference type="ARBA" id="ARBA00022692"/>
    </source>
</evidence>
<keyword evidence="2 5" id="KW-0812">Transmembrane</keyword>
<keyword evidence="4 5" id="KW-0472">Membrane</keyword>
<feature type="transmembrane region" description="Helical" evidence="5">
    <location>
        <begin position="52"/>
        <end position="85"/>
    </location>
</feature>
<evidence type="ECO:0000256" key="3">
    <source>
        <dbReference type="ARBA" id="ARBA00022989"/>
    </source>
</evidence>
<evidence type="ECO:0000256" key="1">
    <source>
        <dbReference type="ARBA" id="ARBA00004141"/>
    </source>
</evidence>
<keyword evidence="3 5" id="KW-1133">Transmembrane helix</keyword>
<accession>A0A8J3JBD3</accession>
<name>A0A8J3JBD3_9ACTN</name>
<evidence type="ECO:0000313" key="6">
    <source>
        <dbReference type="EMBL" id="GID11673.1"/>
    </source>
</evidence>
<proteinExistence type="predicted"/>
<dbReference type="Pfam" id="PF13564">
    <property type="entry name" value="DoxX_2"/>
    <property type="match status" value="1"/>
</dbReference>
<evidence type="ECO:0000313" key="7">
    <source>
        <dbReference type="Proteomes" id="UP000612808"/>
    </source>
</evidence>
<evidence type="ECO:0000256" key="4">
    <source>
        <dbReference type="ARBA" id="ARBA00023136"/>
    </source>
</evidence>
<reference evidence="6" key="1">
    <citation type="submission" date="2021-01" db="EMBL/GenBank/DDBJ databases">
        <title>Whole genome shotgun sequence of Actinocatenispora rupis NBRC 107355.</title>
        <authorList>
            <person name="Komaki H."/>
            <person name="Tamura T."/>
        </authorList>
    </citation>
    <scope>NUCLEOTIDE SEQUENCE</scope>
    <source>
        <strain evidence="6">NBRC 107355</strain>
    </source>
</reference>
<sequence>MFVATVVLSVLLAVAFLATGAAKLAGLRPMRDNAAHLGFPYPAWRGIGVLEVAAAAGLLVGLAWAPLGVAAAVGLVLLMLGAAVLHLRHRDAAGQTVPSLAFALLAVLLLVARALS</sequence>
<organism evidence="6 7">
    <name type="scientific">Actinocatenispora rupis</name>
    <dbReference type="NCBI Taxonomy" id="519421"/>
    <lineage>
        <taxon>Bacteria</taxon>
        <taxon>Bacillati</taxon>
        <taxon>Actinomycetota</taxon>
        <taxon>Actinomycetes</taxon>
        <taxon>Micromonosporales</taxon>
        <taxon>Micromonosporaceae</taxon>
        <taxon>Actinocatenispora</taxon>
    </lineage>
</organism>
<comment type="caution">
    <text evidence="6">The sequence shown here is derived from an EMBL/GenBank/DDBJ whole genome shotgun (WGS) entry which is preliminary data.</text>
</comment>
<dbReference type="EMBL" id="BOMB01000013">
    <property type="protein sequence ID" value="GID11673.1"/>
    <property type="molecule type" value="Genomic_DNA"/>
</dbReference>
<gene>
    <name evidence="6" type="ORF">Aru02nite_25620</name>
</gene>
<dbReference type="GO" id="GO:0016020">
    <property type="term" value="C:membrane"/>
    <property type="evidence" value="ECO:0007669"/>
    <property type="project" value="UniProtKB-SubCell"/>
</dbReference>
<dbReference type="Proteomes" id="UP000612808">
    <property type="component" value="Unassembled WGS sequence"/>
</dbReference>
<keyword evidence="7" id="KW-1185">Reference proteome</keyword>
<evidence type="ECO:0000256" key="5">
    <source>
        <dbReference type="SAM" id="Phobius"/>
    </source>
</evidence>
<comment type="subcellular location">
    <subcellularLocation>
        <location evidence="1">Membrane</location>
        <topology evidence="1">Multi-pass membrane protein</topology>
    </subcellularLocation>
</comment>